<name>A0A6A7B950_9PLEO</name>
<protein>
    <recommendedName>
        <fullName evidence="3">Zn(2)-C6 fungal-type domain-containing protein</fullName>
    </recommendedName>
</protein>
<evidence type="ECO:0000313" key="5">
    <source>
        <dbReference type="Proteomes" id="UP000799423"/>
    </source>
</evidence>
<dbReference type="AlphaFoldDB" id="A0A6A7B950"/>
<dbReference type="PANTHER" id="PTHR38111">
    <property type="entry name" value="ZN(2)-C6 FUNGAL-TYPE DOMAIN-CONTAINING PROTEIN-RELATED"/>
    <property type="match status" value="1"/>
</dbReference>
<organism evidence="4 5">
    <name type="scientific">Plenodomus tracheiphilus IPT5</name>
    <dbReference type="NCBI Taxonomy" id="1408161"/>
    <lineage>
        <taxon>Eukaryota</taxon>
        <taxon>Fungi</taxon>
        <taxon>Dikarya</taxon>
        <taxon>Ascomycota</taxon>
        <taxon>Pezizomycotina</taxon>
        <taxon>Dothideomycetes</taxon>
        <taxon>Pleosporomycetidae</taxon>
        <taxon>Pleosporales</taxon>
        <taxon>Pleosporineae</taxon>
        <taxon>Leptosphaeriaceae</taxon>
        <taxon>Plenodomus</taxon>
    </lineage>
</organism>
<dbReference type="Proteomes" id="UP000799423">
    <property type="component" value="Unassembled WGS sequence"/>
</dbReference>
<dbReference type="CDD" id="cd00067">
    <property type="entry name" value="GAL4"/>
    <property type="match status" value="1"/>
</dbReference>
<dbReference type="InterPro" id="IPR053178">
    <property type="entry name" value="Osmoadaptation_assoc"/>
</dbReference>
<feature type="region of interest" description="Disordered" evidence="2">
    <location>
        <begin position="49"/>
        <end position="87"/>
    </location>
</feature>
<feature type="compositionally biased region" description="Polar residues" evidence="2">
    <location>
        <begin position="69"/>
        <end position="87"/>
    </location>
</feature>
<dbReference type="PROSITE" id="PS50048">
    <property type="entry name" value="ZN2_CY6_FUNGAL_2"/>
    <property type="match status" value="1"/>
</dbReference>
<sequence length="484" mass="53308">MRTKRNTVCHTCRRHKIGCDGKQPTCTQCQLTGRECGGYVQEMIIFHHTPPAPPIRKGKDALRPKSVDPSEQASQGQFTTVRSQSCPYTGDIPPSPPTWEESVAFLVQQYIPQDEIPLLAHLGGPSSRICGGWVQALPHVDQSNENFENMLLPAVRALTLSMTVADTSSQQQYLNTYVDALQGIRCRLASHNELTDNVAALAGMCLTLSEALTPTSNDGWKSHLRGVAAMMQDQGPMAFVDGIHHLLFVGFRPLIVLDSLTHRKCTFLAEESWRTIPFSKERSSSMQELLGHGASLASLLALIDSGTMDVSEAQSSLSLVTQTLLDWEKSRLQSGHIGYWAIAPAHLKLSTEFLGLPDMCFAFPDITSANALAHCWAFRVACLLEVLDLEQPSSEASSPGEATQNGRSWRASILDLSMLICQGLPFLLQQNMGLYGPLSASFPLDMVSKSIKRLNLKNHRIATWHGSILKHVKLRRVPSMARQT</sequence>
<evidence type="ECO:0000256" key="2">
    <source>
        <dbReference type="SAM" id="MobiDB-lite"/>
    </source>
</evidence>
<dbReference type="Gene3D" id="4.10.240.10">
    <property type="entry name" value="Zn(2)-C6 fungal-type DNA-binding domain"/>
    <property type="match status" value="1"/>
</dbReference>
<dbReference type="GO" id="GO:0000981">
    <property type="term" value="F:DNA-binding transcription factor activity, RNA polymerase II-specific"/>
    <property type="evidence" value="ECO:0007669"/>
    <property type="project" value="InterPro"/>
</dbReference>
<proteinExistence type="predicted"/>
<gene>
    <name evidence="4" type="ORF">T440DRAFT_478022</name>
</gene>
<dbReference type="InterPro" id="IPR001138">
    <property type="entry name" value="Zn2Cys6_DnaBD"/>
</dbReference>
<reference evidence="4" key="1">
    <citation type="submission" date="2020-01" db="EMBL/GenBank/DDBJ databases">
        <authorList>
            <consortium name="DOE Joint Genome Institute"/>
            <person name="Haridas S."/>
            <person name="Albert R."/>
            <person name="Binder M."/>
            <person name="Bloem J."/>
            <person name="Labutti K."/>
            <person name="Salamov A."/>
            <person name="Andreopoulos B."/>
            <person name="Baker S.E."/>
            <person name="Barry K."/>
            <person name="Bills G."/>
            <person name="Bluhm B.H."/>
            <person name="Cannon C."/>
            <person name="Castanera R."/>
            <person name="Culley D.E."/>
            <person name="Daum C."/>
            <person name="Ezra D."/>
            <person name="Gonzalez J.B."/>
            <person name="Henrissat B."/>
            <person name="Kuo A."/>
            <person name="Liang C."/>
            <person name="Lipzen A."/>
            <person name="Lutzoni F."/>
            <person name="Magnuson J."/>
            <person name="Mondo S."/>
            <person name="Nolan M."/>
            <person name="Ohm R."/>
            <person name="Pangilinan J."/>
            <person name="Park H.-J."/>
            <person name="Ramirez L."/>
            <person name="Alfaro M."/>
            <person name="Sun H."/>
            <person name="Tritt A."/>
            <person name="Yoshinaga Y."/>
            <person name="Zwiers L.-H."/>
            <person name="Turgeon B.G."/>
            <person name="Goodwin S.B."/>
            <person name="Spatafora J.W."/>
            <person name="Crous P.W."/>
            <person name="Grigoriev I.V."/>
        </authorList>
    </citation>
    <scope>NUCLEOTIDE SEQUENCE</scope>
    <source>
        <strain evidence="4">IPT5</strain>
    </source>
</reference>
<feature type="compositionally biased region" description="Basic and acidic residues" evidence="2">
    <location>
        <begin position="57"/>
        <end position="68"/>
    </location>
</feature>
<dbReference type="SUPFAM" id="SSF57701">
    <property type="entry name" value="Zn2/Cys6 DNA-binding domain"/>
    <property type="match status" value="1"/>
</dbReference>
<evidence type="ECO:0000256" key="1">
    <source>
        <dbReference type="ARBA" id="ARBA00023242"/>
    </source>
</evidence>
<dbReference type="InterPro" id="IPR036864">
    <property type="entry name" value="Zn2-C6_fun-type_DNA-bd_sf"/>
</dbReference>
<dbReference type="SMART" id="SM00066">
    <property type="entry name" value="GAL4"/>
    <property type="match status" value="1"/>
</dbReference>
<evidence type="ECO:0000259" key="3">
    <source>
        <dbReference type="PROSITE" id="PS50048"/>
    </source>
</evidence>
<evidence type="ECO:0000313" key="4">
    <source>
        <dbReference type="EMBL" id="KAF2852011.1"/>
    </source>
</evidence>
<dbReference type="PROSITE" id="PS00463">
    <property type="entry name" value="ZN2_CY6_FUNGAL_1"/>
    <property type="match status" value="1"/>
</dbReference>
<keyword evidence="5" id="KW-1185">Reference proteome</keyword>
<keyword evidence="1" id="KW-0539">Nucleus</keyword>
<dbReference type="Pfam" id="PF00172">
    <property type="entry name" value="Zn_clus"/>
    <property type="match status" value="1"/>
</dbReference>
<dbReference type="PANTHER" id="PTHR38111:SF9">
    <property type="entry name" value="ZN(2)-C6 FUNGAL-TYPE DOMAIN-CONTAINING PROTEIN"/>
    <property type="match status" value="1"/>
</dbReference>
<dbReference type="EMBL" id="MU006300">
    <property type="protein sequence ID" value="KAF2852011.1"/>
    <property type="molecule type" value="Genomic_DNA"/>
</dbReference>
<dbReference type="OrthoDB" id="4491390at2759"/>
<feature type="domain" description="Zn(2)-C6 fungal-type" evidence="3">
    <location>
        <begin position="8"/>
        <end position="36"/>
    </location>
</feature>
<accession>A0A6A7B950</accession>
<dbReference type="GO" id="GO:0008270">
    <property type="term" value="F:zinc ion binding"/>
    <property type="evidence" value="ECO:0007669"/>
    <property type="project" value="InterPro"/>
</dbReference>